<accession>A0A0R2ZCW6</accession>
<dbReference type="Gene3D" id="3.40.710.10">
    <property type="entry name" value="DD-peptidase/beta-lactamase superfamily"/>
    <property type="match status" value="1"/>
</dbReference>
<evidence type="ECO:0000256" key="4">
    <source>
        <dbReference type="ARBA" id="ARBA00022801"/>
    </source>
</evidence>
<dbReference type="GO" id="GO:0004180">
    <property type="term" value="F:carboxypeptidase activity"/>
    <property type="evidence" value="ECO:0007669"/>
    <property type="project" value="UniProtKB-KW"/>
</dbReference>
<evidence type="ECO:0000313" key="12">
    <source>
        <dbReference type="Proteomes" id="UP000183126"/>
    </source>
</evidence>
<keyword evidence="4 6" id="KW-0378">Hydrolase</keyword>
<keyword evidence="7" id="KW-0732">Signal</keyword>
<dbReference type="PROSITE" id="PS00336">
    <property type="entry name" value="BETA_LACTAMASE_C"/>
    <property type="match status" value="1"/>
</dbReference>
<evidence type="ECO:0000256" key="6">
    <source>
        <dbReference type="RuleBase" id="RU361140"/>
    </source>
</evidence>
<dbReference type="InterPro" id="IPR012338">
    <property type="entry name" value="Beta-lactam/transpept-like"/>
</dbReference>
<dbReference type="NCBIfam" id="NF033085">
    <property type="entry name" value="bla_class_C"/>
    <property type="match status" value="1"/>
</dbReference>
<dbReference type="Proteomes" id="UP000183126">
    <property type="component" value="Chromosome I"/>
</dbReference>
<keyword evidence="9" id="KW-0645">Protease</keyword>
<keyword evidence="12" id="KW-1185">Reference proteome</keyword>
<dbReference type="RefSeq" id="WP_057009271.1">
    <property type="nucleotide sequence ID" value="NZ_JYLK01000013.1"/>
</dbReference>
<feature type="signal peptide" evidence="7">
    <location>
        <begin position="1"/>
        <end position="22"/>
    </location>
</feature>
<comment type="similarity">
    <text evidence="2 6">Belongs to the class-C beta-lactamase family.</text>
</comment>
<dbReference type="PANTHER" id="PTHR46825">
    <property type="entry name" value="D-ALANYL-D-ALANINE-CARBOXYPEPTIDASE/ENDOPEPTIDASE AMPH"/>
    <property type="match status" value="1"/>
</dbReference>
<dbReference type="PATRIC" id="fig|200450.4.peg.565"/>
<gene>
    <name evidence="9" type="primary">ampC</name>
    <name evidence="10" type="ORF">SAMN04490205_4123</name>
    <name evidence="9" type="ORF">TU79_18180</name>
</gene>
<evidence type="ECO:0000256" key="2">
    <source>
        <dbReference type="ARBA" id="ARBA00007840"/>
    </source>
</evidence>
<dbReference type="AlphaFoldDB" id="A0A0R2ZCW6"/>
<dbReference type="EMBL" id="JYLK01000013">
    <property type="protein sequence ID" value="KRP58694.1"/>
    <property type="molecule type" value="Genomic_DNA"/>
</dbReference>
<dbReference type="GO" id="GO:0046677">
    <property type="term" value="P:response to antibiotic"/>
    <property type="evidence" value="ECO:0007669"/>
    <property type="project" value="UniProtKB-UniRule"/>
</dbReference>
<dbReference type="Pfam" id="PF00144">
    <property type="entry name" value="Beta-lactamase"/>
    <property type="match status" value="1"/>
</dbReference>
<dbReference type="SUPFAM" id="SSF56601">
    <property type="entry name" value="beta-lactamase/transpeptidase-like"/>
    <property type="match status" value="1"/>
</dbReference>
<dbReference type="EC" id="3.5.2.6" evidence="3 6"/>
<evidence type="ECO:0000313" key="11">
    <source>
        <dbReference type="Proteomes" id="UP000052019"/>
    </source>
</evidence>
<evidence type="ECO:0000256" key="1">
    <source>
        <dbReference type="ARBA" id="ARBA00001526"/>
    </source>
</evidence>
<dbReference type="EMBL" id="LT629760">
    <property type="protein sequence ID" value="SDS92938.1"/>
    <property type="molecule type" value="Genomic_DNA"/>
</dbReference>
<dbReference type="GO" id="GO:0030288">
    <property type="term" value="C:outer membrane-bounded periplasmic space"/>
    <property type="evidence" value="ECO:0007669"/>
    <property type="project" value="InterPro"/>
</dbReference>
<reference evidence="9 11" key="1">
    <citation type="submission" date="2015-02" db="EMBL/GenBank/DDBJ databases">
        <title>Two Pseudomonas sp. nov. isolated from raw milk.</title>
        <authorList>
            <person name="Wenning M."/>
            <person name="von Neubeck M."/>
            <person name="Huptas C."/>
            <person name="Scherer S."/>
        </authorList>
    </citation>
    <scope>NUCLEOTIDE SEQUENCE [LARGE SCALE GENOMIC DNA]</scope>
    <source>
        <strain evidence="9 11">DSM 14937</strain>
    </source>
</reference>
<evidence type="ECO:0000313" key="9">
    <source>
        <dbReference type="EMBL" id="KRP58694.1"/>
    </source>
</evidence>
<name>A0A0R2ZCW6_9PSED</name>
<evidence type="ECO:0000313" key="10">
    <source>
        <dbReference type="EMBL" id="SDS92938.1"/>
    </source>
</evidence>
<evidence type="ECO:0000256" key="5">
    <source>
        <dbReference type="ARBA" id="ARBA00023251"/>
    </source>
</evidence>
<sequence length="385" mass="41699">MPRFIPSVTALALLIGASHCLAATDLRAVVDASVKPLMQQQAIPGLVVGVLQDGKAQYFSYGVADKQSGQPVSENTLFEVGSVSKTFTATLAGYAVAAGKLTLDQPASHYLPALAGGRFDHISVLNLGTYTAGGLPLQFPQEADNSQRMISYYQQWQPAFAPGTQRLYSNPSLGLFGYLAARSLGQPFDQLMEKTLLPTLGLTHTFLKVPLNQMNLYAQGYDKEGKPVRVGAGAMDSEAYGIKTSAADLLHYVEVNMNPASQQKLIRSALTLTHTGYYTVDGMTQGLGWEMYPYPIPLDALIDGNSTQMAVEPHKVNWLTPPQPPHADTLVNKTGSTNGFGAYVAYVPSKRRGVVILANRNYPNSERIKLAHTVFARIDHRDGQP</sequence>
<keyword evidence="9" id="KW-0121">Carboxypeptidase</keyword>
<proteinExistence type="inferred from homology"/>
<evidence type="ECO:0000256" key="7">
    <source>
        <dbReference type="SAM" id="SignalP"/>
    </source>
</evidence>
<dbReference type="OrthoDB" id="5377431at2"/>
<comment type="catalytic activity">
    <reaction evidence="1 6">
        <text>a beta-lactam + H2O = a substituted beta-amino acid</text>
        <dbReference type="Rhea" id="RHEA:20401"/>
        <dbReference type="ChEBI" id="CHEBI:15377"/>
        <dbReference type="ChEBI" id="CHEBI:35627"/>
        <dbReference type="ChEBI" id="CHEBI:140347"/>
        <dbReference type="EC" id="3.5.2.6"/>
    </reaction>
</comment>
<dbReference type="PANTHER" id="PTHR46825:SF8">
    <property type="entry name" value="BETA-LACTAMASE-RELATED"/>
    <property type="match status" value="1"/>
</dbReference>
<keyword evidence="5 6" id="KW-0046">Antibiotic resistance</keyword>
<protein>
    <recommendedName>
        <fullName evidence="3 6">Beta-lactamase</fullName>
        <ecNumber evidence="3 6">3.5.2.6</ecNumber>
    </recommendedName>
</protein>
<dbReference type="GO" id="GO:0017001">
    <property type="term" value="P:antibiotic catabolic process"/>
    <property type="evidence" value="ECO:0007669"/>
    <property type="project" value="InterPro"/>
</dbReference>
<organism evidence="9 11">
    <name type="scientific">Pseudomonas trivialis</name>
    <dbReference type="NCBI Taxonomy" id="200450"/>
    <lineage>
        <taxon>Bacteria</taxon>
        <taxon>Pseudomonadati</taxon>
        <taxon>Pseudomonadota</taxon>
        <taxon>Gammaproteobacteria</taxon>
        <taxon>Pseudomonadales</taxon>
        <taxon>Pseudomonadaceae</taxon>
        <taxon>Pseudomonas</taxon>
    </lineage>
</organism>
<evidence type="ECO:0000256" key="3">
    <source>
        <dbReference type="ARBA" id="ARBA00012865"/>
    </source>
</evidence>
<feature type="domain" description="Beta-lactamase-related" evidence="8">
    <location>
        <begin position="30"/>
        <end position="373"/>
    </location>
</feature>
<reference evidence="10 12" key="2">
    <citation type="submission" date="2016-10" db="EMBL/GenBank/DDBJ databases">
        <authorList>
            <person name="Varghese N."/>
            <person name="Submissions S."/>
        </authorList>
    </citation>
    <scope>NUCLEOTIDE SEQUENCE [LARGE SCALE GENOMIC DNA]</scope>
    <source>
        <strain evidence="10 12">BS3111</strain>
    </source>
</reference>
<evidence type="ECO:0000259" key="8">
    <source>
        <dbReference type="Pfam" id="PF00144"/>
    </source>
</evidence>
<dbReference type="Proteomes" id="UP000052019">
    <property type="component" value="Unassembled WGS sequence"/>
</dbReference>
<dbReference type="InterPro" id="IPR058136">
    <property type="entry name" value="AmpC"/>
</dbReference>
<dbReference type="InterPro" id="IPR001586">
    <property type="entry name" value="Beta-lactam_class-C_AS"/>
</dbReference>
<feature type="chain" id="PRO_5006430178" description="Beta-lactamase" evidence="7">
    <location>
        <begin position="23"/>
        <end position="385"/>
    </location>
</feature>
<dbReference type="InterPro" id="IPR050491">
    <property type="entry name" value="AmpC-like"/>
</dbReference>
<dbReference type="InterPro" id="IPR001466">
    <property type="entry name" value="Beta-lactam-related"/>
</dbReference>
<dbReference type="GO" id="GO:0008800">
    <property type="term" value="F:beta-lactamase activity"/>
    <property type="evidence" value="ECO:0007669"/>
    <property type="project" value="UniProtKB-UniRule"/>
</dbReference>